<dbReference type="EMBL" id="LGUI01000002">
    <property type="protein sequence ID" value="PNE34129.1"/>
    <property type="molecule type" value="Genomic_DNA"/>
</dbReference>
<reference evidence="2" key="1">
    <citation type="submission" date="2015-07" db="EMBL/GenBank/DDBJ databases">
        <authorList>
            <person name="Noorani M."/>
        </authorList>
    </citation>
    <scope>NUCLEOTIDE SEQUENCE [LARGE SCALE GENOMIC DNA]</scope>
    <source>
        <strain evidence="2">ATCC 27428</strain>
    </source>
</reference>
<evidence type="ECO:0000313" key="2">
    <source>
        <dbReference type="EMBL" id="PNE34129.1"/>
    </source>
</evidence>
<reference evidence="3" key="2">
    <citation type="submission" date="2015-07" db="EMBL/GenBank/DDBJ databases">
        <authorList>
            <person name="Graham D.E."/>
            <person name="Giannone R.J."/>
            <person name="Gulvik C.A."/>
            <person name="Hettich R.L."/>
            <person name="Klingeman D.M."/>
            <person name="Mahan K.M."/>
            <person name="Parry R.J."/>
            <person name="Spain J.C."/>
        </authorList>
    </citation>
    <scope>NUCLEOTIDE SEQUENCE [LARGE SCALE GENOMIC DNA]</scope>
    <source>
        <strain evidence="3">ATCC 27428</strain>
    </source>
</reference>
<evidence type="ECO:0000313" key="4">
    <source>
        <dbReference type="Proteomes" id="UP000528608"/>
    </source>
</evidence>
<accession>A0A2N8NZD9</accession>
<gene>
    <name evidence="2" type="ORF">AF335_05540</name>
    <name evidence="1" type="ORF">FHS36_004278</name>
</gene>
<protein>
    <submittedName>
        <fullName evidence="2">Uncharacterized protein</fullName>
    </submittedName>
</protein>
<evidence type="ECO:0000313" key="3">
    <source>
        <dbReference type="Proteomes" id="UP000235945"/>
    </source>
</evidence>
<dbReference type="EMBL" id="JACHJF010000014">
    <property type="protein sequence ID" value="MBB5120829.1"/>
    <property type="molecule type" value="Genomic_DNA"/>
</dbReference>
<dbReference type="RefSeq" id="WP_102917169.1">
    <property type="nucleotide sequence ID" value="NZ_JACHJF010000014.1"/>
</dbReference>
<evidence type="ECO:0000313" key="1">
    <source>
        <dbReference type="EMBL" id="MBB5120829.1"/>
    </source>
</evidence>
<reference evidence="1 4" key="3">
    <citation type="submission" date="2020-08" db="EMBL/GenBank/DDBJ databases">
        <title>Genomic Encyclopedia of Type Strains, Phase III (KMG-III): the genomes of soil and plant-associated and newly described type strains.</title>
        <authorList>
            <person name="Whitman W."/>
        </authorList>
    </citation>
    <scope>NUCLEOTIDE SEQUENCE [LARGE SCALE GENOMIC DNA]</scope>
    <source>
        <strain evidence="1 4">CECT 3259</strain>
    </source>
</reference>
<proteinExistence type="predicted"/>
<keyword evidence="3" id="KW-1185">Reference proteome</keyword>
<name>A0A2N8NZD9_STREU</name>
<organism evidence="2 3">
    <name type="scientific">Streptomyces eurocidicus</name>
    <name type="common">Streptoverticillium eurocidicus</name>
    <dbReference type="NCBI Taxonomy" id="66423"/>
    <lineage>
        <taxon>Bacteria</taxon>
        <taxon>Bacillati</taxon>
        <taxon>Actinomycetota</taxon>
        <taxon>Actinomycetes</taxon>
        <taxon>Kitasatosporales</taxon>
        <taxon>Streptomycetaceae</taxon>
        <taxon>Streptomyces</taxon>
    </lineage>
</organism>
<dbReference type="Proteomes" id="UP000235945">
    <property type="component" value="Unassembled WGS sequence"/>
</dbReference>
<dbReference type="Proteomes" id="UP000528608">
    <property type="component" value="Unassembled WGS sequence"/>
</dbReference>
<comment type="caution">
    <text evidence="2">The sequence shown here is derived from an EMBL/GenBank/DDBJ whole genome shotgun (WGS) entry which is preliminary data.</text>
</comment>
<sequence length="90" mass="9989">MLLELQFVRQWLCRLPWRIERSTLPVPAFRAEHVSSLDVTLGADTLLSLTVTLAVLSGHVKITTAAAVMVGTASITAARSYVRYQHVQVR</sequence>
<dbReference type="AlphaFoldDB" id="A0A2N8NZD9"/>